<sequence>QYKWVLVLRFDLVFFTKLELNKLDNSCFYICYEPHWPDIHKLGVVHDVLFLTNSSIINKYSIIADEIKDKKYNDTLHAAHVIAYRKLKEMFNVNMDSIVRYGFKRYDDVEIYRFVIDPIQNSVGYPYGALQTKDRLFSLLKLIGNVS</sequence>
<protein>
    <submittedName>
        <fullName evidence="1">Uncharacterized protein</fullName>
    </submittedName>
</protein>
<proteinExistence type="predicted"/>
<name>A0A2M7RNT2_9BACT</name>
<evidence type="ECO:0000313" key="1">
    <source>
        <dbReference type="EMBL" id="PIZ00982.1"/>
    </source>
</evidence>
<reference evidence="2" key="1">
    <citation type="submission" date="2017-09" db="EMBL/GenBank/DDBJ databases">
        <title>Depth-based differentiation of microbial function through sediment-hosted aquifers and enrichment of novel symbionts in the deep terrestrial subsurface.</title>
        <authorList>
            <person name="Probst A.J."/>
            <person name="Ladd B."/>
            <person name="Jarett J.K."/>
            <person name="Geller-Mcgrath D.E."/>
            <person name="Sieber C.M.K."/>
            <person name="Emerson J.B."/>
            <person name="Anantharaman K."/>
            <person name="Thomas B.C."/>
            <person name="Malmstrom R."/>
            <person name="Stieglmeier M."/>
            <person name="Klingl A."/>
            <person name="Woyke T."/>
            <person name="Ryan C.M."/>
            <person name="Banfield J.F."/>
        </authorList>
    </citation>
    <scope>NUCLEOTIDE SEQUENCE [LARGE SCALE GENOMIC DNA]</scope>
</reference>
<dbReference type="Proteomes" id="UP000229371">
    <property type="component" value="Unassembled WGS sequence"/>
</dbReference>
<gene>
    <name evidence="1" type="ORF">COY61_00960</name>
</gene>
<accession>A0A2M7RNT2</accession>
<organism evidence="1 2">
    <name type="scientific">bacterium (Candidatus Gribaldobacteria) CG_4_10_14_0_8_um_filter_33_9</name>
    <dbReference type="NCBI Taxonomy" id="2014266"/>
    <lineage>
        <taxon>Bacteria</taxon>
        <taxon>Candidatus Gribaldobacteria</taxon>
    </lineage>
</organism>
<dbReference type="AlphaFoldDB" id="A0A2M7RNT2"/>
<comment type="caution">
    <text evidence="1">The sequence shown here is derived from an EMBL/GenBank/DDBJ whole genome shotgun (WGS) entry which is preliminary data.</text>
</comment>
<feature type="non-terminal residue" evidence="1">
    <location>
        <position position="1"/>
    </location>
</feature>
<evidence type="ECO:0000313" key="2">
    <source>
        <dbReference type="Proteomes" id="UP000229371"/>
    </source>
</evidence>
<dbReference type="EMBL" id="PFMI01000027">
    <property type="protein sequence ID" value="PIZ00982.1"/>
    <property type="molecule type" value="Genomic_DNA"/>
</dbReference>